<name>W7QJ65_9ALTE</name>
<dbReference type="NCBIfam" id="TIGR00254">
    <property type="entry name" value="GGDEF"/>
    <property type="match status" value="1"/>
</dbReference>
<gene>
    <name evidence="6" type="ORF">DS2_02043</name>
</gene>
<dbReference type="PANTHER" id="PTHR45138:SF9">
    <property type="entry name" value="DIGUANYLATE CYCLASE DGCM-RELATED"/>
    <property type="match status" value="1"/>
</dbReference>
<dbReference type="OrthoDB" id="9812260at2"/>
<evidence type="ECO:0000313" key="6">
    <source>
        <dbReference type="EMBL" id="EWH11926.1"/>
    </source>
</evidence>
<dbReference type="Gene3D" id="3.30.70.270">
    <property type="match status" value="1"/>
</dbReference>
<dbReference type="AlphaFoldDB" id="W7QJ65"/>
<dbReference type="PANTHER" id="PTHR45138">
    <property type="entry name" value="REGULATORY COMPONENTS OF SENSORY TRANSDUCTION SYSTEM"/>
    <property type="match status" value="1"/>
</dbReference>
<comment type="catalytic activity">
    <reaction evidence="3">
        <text>2 GTP = 3',3'-c-di-GMP + 2 diphosphate</text>
        <dbReference type="Rhea" id="RHEA:24898"/>
        <dbReference type="ChEBI" id="CHEBI:33019"/>
        <dbReference type="ChEBI" id="CHEBI:37565"/>
        <dbReference type="ChEBI" id="CHEBI:58805"/>
        <dbReference type="EC" id="2.7.7.65"/>
    </reaction>
</comment>
<evidence type="ECO:0000313" key="7">
    <source>
        <dbReference type="Proteomes" id="UP000019276"/>
    </source>
</evidence>
<evidence type="ECO:0000256" key="2">
    <source>
        <dbReference type="ARBA" id="ARBA00012528"/>
    </source>
</evidence>
<comment type="cofactor">
    <cofactor evidence="1">
        <name>Mg(2+)</name>
        <dbReference type="ChEBI" id="CHEBI:18420"/>
    </cofactor>
</comment>
<evidence type="ECO:0000259" key="5">
    <source>
        <dbReference type="PROSITE" id="PS50887"/>
    </source>
</evidence>
<organism evidence="6 7">
    <name type="scientific">Catenovulum agarivorans DS-2</name>
    <dbReference type="NCBI Taxonomy" id="1328313"/>
    <lineage>
        <taxon>Bacteria</taxon>
        <taxon>Pseudomonadati</taxon>
        <taxon>Pseudomonadota</taxon>
        <taxon>Gammaproteobacteria</taxon>
        <taxon>Alteromonadales</taxon>
        <taxon>Alteromonadaceae</taxon>
        <taxon>Catenovulum</taxon>
    </lineage>
</organism>
<dbReference type="RefSeq" id="WP_035012949.1">
    <property type="nucleotide sequence ID" value="NZ_ARZY01000002.1"/>
</dbReference>
<dbReference type="Proteomes" id="UP000019276">
    <property type="component" value="Unassembled WGS sequence"/>
</dbReference>
<feature type="coiled-coil region" evidence="4">
    <location>
        <begin position="265"/>
        <end position="292"/>
    </location>
</feature>
<feature type="domain" description="GGDEF" evidence="5">
    <location>
        <begin position="386"/>
        <end position="517"/>
    </location>
</feature>
<dbReference type="InterPro" id="IPR000160">
    <property type="entry name" value="GGDEF_dom"/>
</dbReference>
<dbReference type="InterPro" id="IPR043128">
    <property type="entry name" value="Rev_trsase/Diguanyl_cyclase"/>
</dbReference>
<dbReference type="Pfam" id="PF00990">
    <property type="entry name" value="GGDEF"/>
    <property type="match status" value="1"/>
</dbReference>
<sequence length="517" mass="58811">MSEEQLELLKKKLVVSVRSRQNLERTYEQQFATLTGFINRLSNVCKGIDVELDNRLAKLRSYLAKNPDMQNIAPLLTHIEQLLSQHSTRLALNLKQTTSTLKAAGKQLQQVKNLDPDFRRELRGYMQALEEPKASILHYLPYIEQLAKLYHKCLAIQTGNQAPEIDTEALKGLQSDISAELVNILSNIAFSGENAEKIDAIREILSASVTPEILVSSCVEIIRIIIKSITEERQSAQSFLFSLNDALNSVHTAVASSINGSQEINESKQALNDRLKKDLAGMSAEIEKAKSLDVLKKQINGRIADIVDALTQKEELEHQEHDLLISSLSEMEERLFELEKEAEEYKKKLSEQRFKSLQDALTKLPNRASMDERMELEYRRWMRYNHDLCIAVADIDHFKSINDTFGHSVGDRVLQIVAACLQKGLRETDFIARYGGEEFVMLFPESKLKDIEKRLNDIRMEVCKIPFKFKNSDLVVTISMGLTQFKAIDQPQSAFDRADQALYDAKQGGRNKVVLKR</sequence>
<dbReference type="FunFam" id="3.30.70.270:FF:000001">
    <property type="entry name" value="Diguanylate cyclase domain protein"/>
    <property type="match status" value="1"/>
</dbReference>
<proteinExistence type="predicted"/>
<comment type="caution">
    <text evidence="6">The sequence shown here is derived from an EMBL/GenBank/DDBJ whole genome shotgun (WGS) entry which is preliminary data.</text>
</comment>
<dbReference type="SMART" id="SM00267">
    <property type="entry name" value="GGDEF"/>
    <property type="match status" value="1"/>
</dbReference>
<evidence type="ECO:0000256" key="3">
    <source>
        <dbReference type="ARBA" id="ARBA00034247"/>
    </source>
</evidence>
<dbReference type="InterPro" id="IPR029787">
    <property type="entry name" value="Nucleotide_cyclase"/>
</dbReference>
<dbReference type="InterPro" id="IPR048516">
    <property type="entry name" value="DGCcoil"/>
</dbReference>
<protein>
    <recommendedName>
        <fullName evidence="2">diguanylate cyclase</fullName>
        <ecNumber evidence="2">2.7.7.65</ecNumber>
    </recommendedName>
</protein>
<dbReference type="SUPFAM" id="SSF55073">
    <property type="entry name" value="Nucleotide cyclase"/>
    <property type="match status" value="1"/>
</dbReference>
<reference evidence="6 7" key="1">
    <citation type="journal article" date="2014" name="Genome Announc.">
        <title>Draft Genome Sequence of the Agar-Degrading Bacterium Catenovulum sp. Strain DS-2, Isolated from Intestines of Haliotis diversicolor.</title>
        <authorList>
            <person name="Shan D."/>
            <person name="Li X."/>
            <person name="Gu Z."/>
            <person name="Wei G."/>
            <person name="Gao Z."/>
            <person name="Shao Z."/>
        </authorList>
    </citation>
    <scope>NUCLEOTIDE SEQUENCE [LARGE SCALE GENOMIC DNA]</scope>
    <source>
        <strain evidence="6 7">DS-2</strain>
    </source>
</reference>
<dbReference type="PROSITE" id="PS50887">
    <property type="entry name" value="GGDEF"/>
    <property type="match status" value="1"/>
</dbReference>
<accession>W7QJ65</accession>
<evidence type="ECO:0000256" key="1">
    <source>
        <dbReference type="ARBA" id="ARBA00001946"/>
    </source>
</evidence>
<dbReference type="GO" id="GO:0052621">
    <property type="term" value="F:diguanylate cyclase activity"/>
    <property type="evidence" value="ECO:0007669"/>
    <property type="project" value="UniProtKB-EC"/>
</dbReference>
<dbReference type="CDD" id="cd01949">
    <property type="entry name" value="GGDEF"/>
    <property type="match status" value="1"/>
</dbReference>
<dbReference type="Pfam" id="PF20975">
    <property type="entry name" value="DGCcoil"/>
    <property type="match status" value="1"/>
</dbReference>
<evidence type="ECO:0000256" key="4">
    <source>
        <dbReference type="SAM" id="Coils"/>
    </source>
</evidence>
<dbReference type="EMBL" id="ARZY01000002">
    <property type="protein sequence ID" value="EWH11926.1"/>
    <property type="molecule type" value="Genomic_DNA"/>
</dbReference>
<dbReference type="eggNOG" id="COG3706">
    <property type="taxonomic scope" value="Bacteria"/>
</dbReference>
<dbReference type="STRING" id="1328313.DS2_02043"/>
<feature type="coiled-coil region" evidence="4">
    <location>
        <begin position="321"/>
        <end position="355"/>
    </location>
</feature>
<dbReference type="EC" id="2.7.7.65" evidence="2"/>
<keyword evidence="7" id="KW-1185">Reference proteome</keyword>
<dbReference type="InterPro" id="IPR050469">
    <property type="entry name" value="Diguanylate_Cyclase"/>
</dbReference>
<keyword evidence="4" id="KW-0175">Coiled coil</keyword>
<dbReference type="PATRIC" id="fig|1328313.3.peg.425"/>